<dbReference type="InterPro" id="IPR000873">
    <property type="entry name" value="AMP-dep_synth/lig_dom"/>
</dbReference>
<gene>
    <name evidence="6" type="ORF">CLAFUR5_07484</name>
</gene>
<organism evidence="6 7">
    <name type="scientific">Passalora fulva</name>
    <name type="common">Tomato leaf mold</name>
    <name type="synonym">Cladosporium fulvum</name>
    <dbReference type="NCBI Taxonomy" id="5499"/>
    <lineage>
        <taxon>Eukaryota</taxon>
        <taxon>Fungi</taxon>
        <taxon>Dikarya</taxon>
        <taxon>Ascomycota</taxon>
        <taxon>Pezizomycotina</taxon>
        <taxon>Dothideomycetes</taxon>
        <taxon>Dothideomycetidae</taxon>
        <taxon>Mycosphaerellales</taxon>
        <taxon>Mycosphaerellaceae</taxon>
        <taxon>Fulvia</taxon>
    </lineage>
</organism>
<accession>A0A9Q8PAU1</accession>
<dbReference type="AlphaFoldDB" id="A0A9Q8PAU1"/>
<dbReference type="EMBL" id="CP090168">
    <property type="protein sequence ID" value="UJO19083.1"/>
    <property type="molecule type" value="Genomic_DNA"/>
</dbReference>
<evidence type="ECO:0000256" key="2">
    <source>
        <dbReference type="ARBA" id="ARBA00022553"/>
    </source>
</evidence>
<dbReference type="SUPFAM" id="SSF56801">
    <property type="entry name" value="Acetyl-CoA synthetase-like"/>
    <property type="match status" value="1"/>
</dbReference>
<dbReference type="KEGG" id="ffu:CLAFUR5_07484"/>
<dbReference type="InterPro" id="IPR013120">
    <property type="entry name" value="FAR_NAD-bd"/>
</dbReference>
<keyword evidence="2" id="KW-0597">Phosphoprotein</keyword>
<dbReference type="Proteomes" id="UP000756132">
    <property type="component" value="Chromosome 6"/>
</dbReference>
<evidence type="ECO:0000256" key="1">
    <source>
        <dbReference type="ARBA" id="ARBA00022450"/>
    </source>
</evidence>
<evidence type="ECO:0000313" key="7">
    <source>
        <dbReference type="Proteomes" id="UP000756132"/>
    </source>
</evidence>
<dbReference type="OMA" id="DAPINGY"/>
<evidence type="ECO:0000256" key="3">
    <source>
        <dbReference type="SAM" id="MobiDB-lite"/>
    </source>
</evidence>
<feature type="compositionally biased region" description="Polar residues" evidence="3">
    <location>
        <begin position="874"/>
        <end position="897"/>
    </location>
</feature>
<dbReference type="InterPro" id="IPR020845">
    <property type="entry name" value="AMP-binding_CS"/>
</dbReference>
<dbReference type="PANTHER" id="PTHR43439:SF2">
    <property type="entry name" value="ENZYME, PUTATIVE (JCVI)-RELATED"/>
    <property type="match status" value="1"/>
</dbReference>
<evidence type="ECO:0000259" key="4">
    <source>
        <dbReference type="Pfam" id="PF00501"/>
    </source>
</evidence>
<dbReference type="Pfam" id="PF07993">
    <property type="entry name" value="NAD_binding_4"/>
    <property type="match status" value="1"/>
</dbReference>
<feature type="domain" description="Thioester reductase (TE)" evidence="5">
    <location>
        <begin position="592"/>
        <end position="828"/>
    </location>
</feature>
<dbReference type="PANTHER" id="PTHR43439">
    <property type="entry name" value="PHENYLACETATE-COENZYME A LIGASE"/>
    <property type="match status" value="1"/>
</dbReference>
<dbReference type="PROSITE" id="PS00455">
    <property type="entry name" value="AMP_BINDING"/>
    <property type="match status" value="1"/>
</dbReference>
<evidence type="ECO:0000259" key="5">
    <source>
        <dbReference type="Pfam" id="PF07993"/>
    </source>
</evidence>
<keyword evidence="1" id="KW-0596">Phosphopantetheine</keyword>
<dbReference type="Pfam" id="PF23562">
    <property type="entry name" value="AMP-binding_C_3"/>
    <property type="match status" value="1"/>
</dbReference>
<dbReference type="OrthoDB" id="429813at2759"/>
<proteinExistence type="predicted"/>
<dbReference type="Gene3D" id="1.10.1200.10">
    <property type="entry name" value="ACP-like"/>
    <property type="match status" value="1"/>
</dbReference>
<evidence type="ECO:0000313" key="6">
    <source>
        <dbReference type="EMBL" id="UJO19083.1"/>
    </source>
</evidence>
<reference evidence="6" key="2">
    <citation type="journal article" date="2022" name="Microb. Genom.">
        <title>A chromosome-scale genome assembly of the tomato pathogen Cladosporium fulvum reveals a compartmentalized genome architecture and the presence of a dispensable chromosome.</title>
        <authorList>
            <person name="Zaccaron A.Z."/>
            <person name="Chen L.H."/>
            <person name="Samaras A."/>
            <person name="Stergiopoulos I."/>
        </authorList>
    </citation>
    <scope>NUCLEOTIDE SEQUENCE</scope>
    <source>
        <strain evidence="6">Race5_Kim</strain>
    </source>
</reference>
<dbReference type="GeneID" id="71987362"/>
<dbReference type="InterPro" id="IPR036291">
    <property type="entry name" value="NAD(P)-bd_dom_sf"/>
</dbReference>
<sequence length="1018" mass="111808">MRCMQVPAEGTVFVAKNNVDAHVSLLEKTDCRTLLGPQERSKDSTAESLVAARDLMYDVIPPLEELLDPRIVEHFPWTKTLDDVATETFLMLHTSGSTGLPKPVSIAHGLIATIDAQQDLPDVEGCSVTARRWANTSVHTALPPFRSAGINFFSFSVFQSTQLILGPCDQPSSLNTVERILNLHAVNAAVLPPSLLAEVAMDEGLLSEVSQWSSVAFGGGPLPKEAGDALWQHTSVLKILGSTETFNIPELEPKSIDEWEYHRYHPSLGLDFRSHSEELYELVFQRGDRVARHQGAFWTFPDQDEYSMKDLYEQHPSKPGCWKYRGRVDDIIVLSNGEKFNPTGAERIITRDPTVKSALIVGSAREQPMLLIEPLEVPGYDLERRRSSIVDAVAHANEILPAHAQIHPSHIRVLDPSDTFLRSAKGEVRRAPTNDALSAIIAEVYDSADQSSVCASTLDFQDEQSLSIALTRILSTDYLQGAQISENDNIFQCGLDSLRVVKLLRYFKASLRQQGVEKVCSLTTKAIYQSPSARSLASMLIEMSTGAAADECEEADPMLEMQSRLDSFTARLDGLEKRPDAKRIPSGNVVLLTGSTGSLGSYILLDSLVRNPSVERIICVNRLGSCRGKQLEATSTRGLCEDFSKVEFLQADLTRPCLGLEASKYDDLAQTTSHIIHNAWPVNFNLPLSSFDPQLESCCNLLELANSSSNIVETMFMSSVGAANNWAYVNDGSVPETLLDDFRVSEGMGYAQSKQLAELLFAHASKANNLPVTVCRLGQIAGPVKSEKGMWSPQEWFPSVLLSSSTLGKVPESLGAMDRMDWIPVDLLGDMLVETILPKCPVPSDIGHEVVRQLLALPEACIAASAATSAASSQPGTPLPSTSASPEGLSSRTSVSSDEGLETSKPGAKFLHFVNPRKAYWKDVVHDLFENESSDVQIVPFCEWLSSLKEVAEREDVSDDIPAVKLVGFFDDIGRPDAKRPEFSTSIAQGTSASLRELKSVSIQWLRHWRQQWRQAQG</sequence>
<dbReference type="InterPro" id="IPR036736">
    <property type="entry name" value="ACP-like_sf"/>
</dbReference>
<dbReference type="Gene3D" id="3.40.50.12780">
    <property type="entry name" value="N-terminal domain of ligase-like"/>
    <property type="match status" value="1"/>
</dbReference>
<name>A0A9Q8PAU1_PASFU</name>
<dbReference type="InterPro" id="IPR042099">
    <property type="entry name" value="ANL_N_sf"/>
</dbReference>
<reference evidence="6" key="1">
    <citation type="submission" date="2021-12" db="EMBL/GenBank/DDBJ databases">
        <authorList>
            <person name="Zaccaron A."/>
            <person name="Stergiopoulos I."/>
        </authorList>
    </citation>
    <scope>NUCLEOTIDE SEQUENCE</scope>
    <source>
        <strain evidence="6">Race5_Kim</strain>
    </source>
</reference>
<feature type="region of interest" description="Disordered" evidence="3">
    <location>
        <begin position="869"/>
        <end position="903"/>
    </location>
</feature>
<protein>
    <submittedName>
        <fullName evidence="6">Non-canonical non-ribosomal peptide synthetase FUB8</fullName>
    </submittedName>
</protein>
<dbReference type="RefSeq" id="XP_047763449.1">
    <property type="nucleotide sequence ID" value="XM_047906632.1"/>
</dbReference>
<dbReference type="SUPFAM" id="SSF51735">
    <property type="entry name" value="NAD(P)-binding Rossmann-fold domains"/>
    <property type="match status" value="1"/>
</dbReference>
<keyword evidence="7" id="KW-1185">Reference proteome</keyword>
<dbReference type="Gene3D" id="3.40.50.720">
    <property type="entry name" value="NAD(P)-binding Rossmann-like Domain"/>
    <property type="match status" value="1"/>
</dbReference>
<dbReference type="Pfam" id="PF00501">
    <property type="entry name" value="AMP-binding"/>
    <property type="match status" value="1"/>
</dbReference>
<feature type="domain" description="AMP-dependent synthetase/ligase" evidence="4">
    <location>
        <begin position="25"/>
        <end position="246"/>
    </location>
</feature>
<dbReference type="InterPro" id="IPR051414">
    <property type="entry name" value="Adenylate-forming_Reductase"/>
</dbReference>